<dbReference type="Gene3D" id="1.10.10.2520">
    <property type="entry name" value="Cell wall hydrolase SleB, domain 1"/>
    <property type="match status" value="1"/>
</dbReference>
<dbReference type="RefSeq" id="WP_016148010.1">
    <property type="nucleotide sequence ID" value="NZ_KB976104.1"/>
</dbReference>
<dbReference type="HOGENOM" id="CLU_1224005_0_0_9"/>
<dbReference type="eggNOG" id="COG3773">
    <property type="taxonomic scope" value="Bacteria"/>
</dbReference>
<accession>R8VWR7</accession>
<dbReference type="InterPro" id="IPR042047">
    <property type="entry name" value="SleB_dom1"/>
</dbReference>
<dbReference type="GO" id="GO:0016787">
    <property type="term" value="F:hydrolase activity"/>
    <property type="evidence" value="ECO:0007669"/>
    <property type="project" value="InterPro"/>
</dbReference>
<reference evidence="3 4" key="1">
    <citation type="submission" date="2013-01" db="EMBL/GenBank/DDBJ databases">
        <title>The Genome Sequence of Butyricicoccus pullicaecorum 1.2.</title>
        <authorList>
            <consortium name="The Broad Institute Genome Sequencing Platform"/>
            <person name="Earl A."/>
            <person name="Ward D."/>
            <person name="Feldgarden M."/>
            <person name="Gevers D."/>
            <person name="Van Immerseel F."/>
            <person name="Eeckhaut V."/>
            <person name="Walker B."/>
            <person name="Young S.K."/>
            <person name="Zeng Q."/>
            <person name="Gargeya S."/>
            <person name="Fitzgerald M."/>
            <person name="Haas B."/>
            <person name="Abouelleil A."/>
            <person name="Alvarado L."/>
            <person name="Arachchi H.M."/>
            <person name="Berlin A.M."/>
            <person name="Chapman S.B."/>
            <person name="Dewar J."/>
            <person name="Goldberg J."/>
            <person name="Griggs A."/>
            <person name="Gujja S."/>
            <person name="Hansen M."/>
            <person name="Howarth C."/>
            <person name="Imamovic A."/>
            <person name="Larimer J."/>
            <person name="McCowan C."/>
            <person name="Murphy C."/>
            <person name="Neiman D."/>
            <person name="Pearson M."/>
            <person name="Priest M."/>
            <person name="Roberts A."/>
            <person name="Saif S."/>
            <person name="Shea T."/>
            <person name="Sisk P."/>
            <person name="Sykes S."/>
            <person name="Wortman J."/>
            <person name="Nusbaum C."/>
            <person name="Birren B."/>
        </authorList>
    </citation>
    <scope>NUCLEOTIDE SEQUENCE [LARGE SCALE GENOMIC DNA]</scope>
    <source>
        <strain evidence="3 4">1.2</strain>
    </source>
</reference>
<feature type="compositionally biased region" description="Low complexity" evidence="1">
    <location>
        <begin position="71"/>
        <end position="84"/>
    </location>
</feature>
<dbReference type="EMBL" id="AQOB01000006">
    <property type="protein sequence ID" value="EOQ37185.1"/>
    <property type="molecule type" value="Genomic_DNA"/>
</dbReference>
<protein>
    <submittedName>
        <fullName evidence="3">Uncharacterized protein</fullName>
    </submittedName>
</protein>
<gene>
    <name evidence="3" type="ORF">HMPREF1526_01876</name>
</gene>
<feature type="region of interest" description="Disordered" evidence="1">
    <location>
        <begin position="1"/>
        <end position="41"/>
    </location>
</feature>
<dbReference type="OrthoDB" id="9785345at2"/>
<evidence type="ECO:0000256" key="1">
    <source>
        <dbReference type="SAM" id="MobiDB-lite"/>
    </source>
</evidence>
<keyword evidence="2" id="KW-0472">Membrane</keyword>
<keyword evidence="4" id="KW-1185">Reference proteome</keyword>
<evidence type="ECO:0000256" key="2">
    <source>
        <dbReference type="SAM" id="Phobius"/>
    </source>
</evidence>
<feature type="compositionally biased region" description="Polar residues" evidence="1">
    <location>
        <begin position="17"/>
        <end position="33"/>
    </location>
</feature>
<keyword evidence="2" id="KW-0812">Transmembrane</keyword>
<dbReference type="AlphaFoldDB" id="R8VWR7"/>
<feature type="region of interest" description="Disordered" evidence="1">
    <location>
        <begin position="71"/>
        <end position="99"/>
    </location>
</feature>
<dbReference type="Gene3D" id="6.20.240.60">
    <property type="match status" value="1"/>
</dbReference>
<comment type="caution">
    <text evidence="3">The sequence shown here is derived from an EMBL/GenBank/DDBJ whole genome shotgun (WGS) entry which is preliminary data.</text>
</comment>
<evidence type="ECO:0000313" key="3">
    <source>
        <dbReference type="EMBL" id="EOQ37185.1"/>
    </source>
</evidence>
<dbReference type="Proteomes" id="UP000013981">
    <property type="component" value="Unassembled WGS sequence"/>
</dbReference>
<name>R8VWR7_9FIRM</name>
<keyword evidence="2" id="KW-1133">Transmembrane helix</keyword>
<sequence>MEAAKERAARCNRATPARTSGSSPAHGSRTQSIAHRRRRAKTRIRQASVLMAAAAIVAGIVMVISSVTTERPAASDAAPERPAAVVTTPAESAQTTDQTEPTVRFYLSASERDTVERVVMAEAGGESFEGQMLVAQCILNAAEKEGVQPSEAVVIYSYTSNRPGPTQSVKDAVAAVFDRGEVAIDAPVMYFYNPALVTSTWHESQIFVAEVGGHRFFAERSPNE</sequence>
<feature type="compositionally biased region" description="Polar residues" evidence="1">
    <location>
        <begin position="89"/>
        <end position="99"/>
    </location>
</feature>
<evidence type="ECO:0000313" key="4">
    <source>
        <dbReference type="Proteomes" id="UP000013981"/>
    </source>
</evidence>
<proteinExistence type="predicted"/>
<dbReference type="PATRIC" id="fig|1203606.4.peg.1826"/>
<organism evidence="3 4">
    <name type="scientific">Butyricicoccus pullicaecorum 1.2</name>
    <dbReference type="NCBI Taxonomy" id="1203606"/>
    <lineage>
        <taxon>Bacteria</taxon>
        <taxon>Bacillati</taxon>
        <taxon>Bacillota</taxon>
        <taxon>Clostridia</taxon>
        <taxon>Eubacteriales</taxon>
        <taxon>Butyricicoccaceae</taxon>
        <taxon>Butyricicoccus</taxon>
    </lineage>
</organism>
<feature type="transmembrane region" description="Helical" evidence="2">
    <location>
        <begin position="47"/>
        <end position="67"/>
    </location>
</feature>